<gene>
    <name evidence="1" type="ORF">XBP1_300004</name>
</gene>
<comment type="caution">
    <text evidence="1">The sequence shown here is derived from an EMBL/GenBank/DDBJ whole genome shotgun (WGS) entry which is preliminary data.</text>
</comment>
<reference evidence="1" key="1">
    <citation type="submission" date="2013-07" db="EMBL/GenBank/DDBJ databases">
        <title>Sub-species coevolution in mutualistic symbiosis.</title>
        <authorList>
            <person name="Murfin K."/>
            <person name="Klassen J."/>
            <person name="Lee M."/>
            <person name="Forst S."/>
            <person name="Stock P."/>
            <person name="Goodrich-Blair H."/>
        </authorList>
    </citation>
    <scope>NUCLEOTIDE SEQUENCE [LARGE SCALE GENOMIC DNA]</scope>
    <source>
        <strain evidence="1">Puntauvense</strain>
    </source>
</reference>
<protein>
    <submittedName>
        <fullName evidence="1">Uncharacterized protein</fullName>
    </submittedName>
</protein>
<proteinExistence type="predicted"/>
<dbReference type="HOGENOM" id="CLU_3298768_0_0_6"/>
<name>A0A077NKB6_XENBV</name>
<accession>A0A077NKB6</accession>
<sequence length="40" mass="4763">MKENNNRNYRESFRRQTDERFGVEFGGFVVEITYPNSAGF</sequence>
<dbReference type="AlphaFoldDB" id="A0A077NKB6"/>
<evidence type="ECO:0000313" key="1">
    <source>
        <dbReference type="EMBL" id="CDG98340.1"/>
    </source>
</evidence>
<organism evidence="1">
    <name type="scientific">Xenorhabdus bovienii str. puntauvense</name>
    <dbReference type="NCBI Taxonomy" id="1398201"/>
    <lineage>
        <taxon>Bacteria</taxon>
        <taxon>Pseudomonadati</taxon>
        <taxon>Pseudomonadota</taxon>
        <taxon>Gammaproteobacteria</taxon>
        <taxon>Enterobacterales</taxon>
        <taxon>Morganellaceae</taxon>
        <taxon>Xenorhabdus</taxon>
    </lineage>
</organism>
<dbReference type="EMBL" id="CBSW010000224">
    <property type="protein sequence ID" value="CDG98340.1"/>
    <property type="molecule type" value="Genomic_DNA"/>
</dbReference>
<dbReference type="Proteomes" id="UP000028511">
    <property type="component" value="Unassembled WGS sequence"/>
</dbReference>